<evidence type="ECO:0000256" key="3">
    <source>
        <dbReference type="ARBA" id="ARBA00022771"/>
    </source>
</evidence>
<dbReference type="Proteomes" id="UP000271241">
    <property type="component" value="Unassembled WGS sequence"/>
</dbReference>
<feature type="domain" description="C2H2-type" evidence="8">
    <location>
        <begin position="5"/>
        <end position="34"/>
    </location>
</feature>
<evidence type="ECO:0000313" key="10">
    <source>
        <dbReference type="Proteomes" id="UP000271241"/>
    </source>
</evidence>
<dbReference type="EMBL" id="KZ992667">
    <property type="protein sequence ID" value="RKP07839.1"/>
    <property type="molecule type" value="Genomic_DNA"/>
</dbReference>
<name>A0A4V1IWK1_9FUNG</name>
<keyword evidence="10" id="KW-1185">Reference proteome</keyword>
<evidence type="ECO:0000256" key="6">
    <source>
        <dbReference type="PROSITE-ProRule" id="PRU00042"/>
    </source>
</evidence>
<dbReference type="InterPro" id="IPR013087">
    <property type="entry name" value="Znf_C2H2_type"/>
</dbReference>
<feature type="domain" description="C2H2-type" evidence="8">
    <location>
        <begin position="97"/>
        <end position="126"/>
    </location>
</feature>
<dbReference type="Pfam" id="PF00096">
    <property type="entry name" value="zf-C2H2"/>
    <property type="match status" value="6"/>
</dbReference>
<keyword evidence="1" id="KW-0479">Metal-binding</keyword>
<dbReference type="PANTHER" id="PTHR14003:SF23">
    <property type="entry name" value="ZINC FINGER PROTEIN 143"/>
    <property type="match status" value="1"/>
</dbReference>
<evidence type="ECO:0000256" key="5">
    <source>
        <dbReference type="ARBA" id="ARBA00023242"/>
    </source>
</evidence>
<feature type="domain" description="C2H2-type" evidence="8">
    <location>
        <begin position="218"/>
        <end position="248"/>
    </location>
</feature>
<feature type="domain" description="C2H2-type" evidence="8">
    <location>
        <begin position="325"/>
        <end position="350"/>
    </location>
</feature>
<dbReference type="STRING" id="78915.A0A4V1IWK1"/>
<dbReference type="InterPro" id="IPR036236">
    <property type="entry name" value="Znf_C2H2_sf"/>
</dbReference>
<dbReference type="GO" id="GO:0005667">
    <property type="term" value="C:transcription regulator complex"/>
    <property type="evidence" value="ECO:0007669"/>
    <property type="project" value="TreeGrafter"/>
</dbReference>
<dbReference type="OrthoDB" id="427030at2759"/>
<feature type="region of interest" description="Disordered" evidence="7">
    <location>
        <begin position="292"/>
        <end position="313"/>
    </location>
</feature>
<feature type="domain" description="C2H2-type" evidence="8">
    <location>
        <begin position="127"/>
        <end position="156"/>
    </location>
</feature>
<keyword evidence="5" id="KW-0539">Nucleus</keyword>
<feature type="domain" description="C2H2-type" evidence="8">
    <location>
        <begin position="67"/>
        <end position="96"/>
    </location>
</feature>
<dbReference type="Pfam" id="PF13912">
    <property type="entry name" value="zf-C2H2_6"/>
    <property type="match status" value="2"/>
</dbReference>
<dbReference type="PANTHER" id="PTHR14003">
    <property type="entry name" value="TRANSCRIPTIONAL REPRESSOR PROTEIN YY"/>
    <property type="match status" value="1"/>
</dbReference>
<dbReference type="AlphaFoldDB" id="A0A4V1IWK1"/>
<feature type="domain" description="C2H2-type" evidence="8">
    <location>
        <begin position="162"/>
        <end position="187"/>
    </location>
</feature>
<dbReference type="FunFam" id="3.30.160.60:FF:000072">
    <property type="entry name" value="zinc finger protein 143 isoform X1"/>
    <property type="match status" value="2"/>
</dbReference>
<dbReference type="Gene3D" id="3.30.160.60">
    <property type="entry name" value="Classic Zinc Finger"/>
    <property type="match status" value="8"/>
</dbReference>
<dbReference type="SMART" id="SM00355">
    <property type="entry name" value="ZnF_C2H2"/>
    <property type="match status" value="10"/>
</dbReference>
<feature type="non-terminal residue" evidence="9">
    <location>
        <position position="350"/>
    </location>
</feature>
<dbReference type="GO" id="GO:0000981">
    <property type="term" value="F:DNA-binding transcription factor activity, RNA polymerase II-specific"/>
    <property type="evidence" value="ECO:0007669"/>
    <property type="project" value="UniProtKB-ARBA"/>
</dbReference>
<gene>
    <name evidence="9" type="ORF">THASP1DRAFT_11062</name>
</gene>
<proteinExistence type="predicted"/>
<dbReference type="PROSITE" id="PS00028">
    <property type="entry name" value="ZINC_FINGER_C2H2_1"/>
    <property type="match status" value="8"/>
</dbReference>
<organism evidence="9 10">
    <name type="scientific">Thamnocephalis sphaerospora</name>
    <dbReference type="NCBI Taxonomy" id="78915"/>
    <lineage>
        <taxon>Eukaryota</taxon>
        <taxon>Fungi</taxon>
        <taxon>Fungi incertae sedis</taxon>
        <taxon>Zoopagomycota</taxon>
        <taxon>Zoopagomycotina</taxon>
        <taxon>Zoopagomycetes</taxon>
        <taxon>Zoopagales</taxon>
        <taxon>Sigmoideomycetaceae</taxon>
        <taxon>Thamnocephalis</taxon>
    </lineage>
</organism>
<evidence type="ECO:0000313" key="9">
    <source>
        <dbReference type="EMBL" id="RKP07839.1"/>
    </source>
</evidence>
<keyword evidence="2" id="KW-0677">Repeat</keyword>
<keyword evidence="3 6" id="KW-0863">Zinc-finger</keyword>
<evidence type="ECO:0000256" key="1">
    <source>
        <dbReference type="ARBA" id="ARBA00022723"/>
    </source>
</evidence>
<protein>
    <recommendedName>
        <fullName evidence="8">C2H2-type domain-containing protein</fullName>
    </recommendedName>
</protein>
<feature type="domain" description="C2H2-type" evidence="8">
    <location>
        <begin position="189"/>
        <end position="216"/>
    </location>
</feature>
<dbReference type="GO" id="GO:0031519">
    <property type="term" value="C:PcG protein complex"/>
    <property type="evidence" value="ECO:0007669"/>
    <property type="project" value="TreeGrafter"/>
</dbReference>
<evidence type="ECO:0000256" key="4">
    <source>
        <dbReference type="ARBA" id="ARBA00022833"/>
    </source>
</evidence>
<sequence>AARPYQCHYEGCDKAYKKPCKLEEHIRSHTNERPYVCPFPDCGKSYLRNTHLQAHARTHDPSSARAFVCNHDGCDRGFATSQRLRRHQLTHTVPRPYKCTTEGCDQAFAKHTQLRKHMSEHTGLRPYPCEEDGCSCSFQTPSALRKHMLTHTSKSRAYERIYMCGRDECGQQFTKWSLLQAHVQEMHRYRCVECGREFKKGDALRAHMRTHDENAPVFHCPFEGCTKHYAKENGLQTHIRIIHNNEKRFECNVCGKRFGYKHVMLAHLIHIRCELTLLLHTVTHRQQVLESVGGVQKRKRSRSSPSDAVDMITGSSYAQDPKRRFACLVPGCLHRFTRFYDLDRHRKSMH</sequence>
<dbReference type="SUPFAM" id="SSF57667">
    <property type="entry name" value="beta-beta-alpha zinc fingers"/>
    <property type="match status" value="4"/>
</dbReference>
<dbReference type="PROSITE" id="PS50157">
    <property type="entry name" value="ZINC_FINGER_C2H2_2"/>
    <property type="match status" value="9"/>
</dbReference>
<dbReference type="FunFam" id="3.30.160.60:FF:000100">
    <property type="entry name" value="Zinc finger 45-like"/>
    <property type="match status" value="1"/>
</dbReference>
<evidence type="ECO:0000259" key="8">
    <source>
        <dbReference type="PROSITE" id="PS50157"/>
    </source>
</evidence>
<dbReference type="GO" id="GO:0000785">
    <property type="term" value="C:chromatin"/>
    <property type="evidence" value="ECO:0007669"/>
    <property type="project" value="TreeGrafter"/>
</dbReference>
<dbReference type="GO" id="GO:0000978">
    <property type="term" value="F:RNA polymerase II cis-regulatory region sequence-specific DNA binding"/>
    <property type="evidence" value="ECO:0007669"/>
    <property type="project" value="TreeGrafter"/>
</dbReference>
<dbReference type="GO" id="GO:0008270">
    <property type="term" value="F:zinc ion binding"/>
    <property type="evidence" value="ECO:0007669"/>
    <property type="project" value="UniProtKB-KW"/>
</dbReference>
<dbReference type="FunFam" id="3.30.160.60:FF:000125">
    <property type="entry name" value="Putative zinc finger protein 143"/>
    <property type="match status" value="3"/>
</dbReference>
<feature type="domain" description="C2H2-type" evidence="8">
    <location>
        <begin position="35"/>
        <end position="64"/>
    </location>
</feature>
<reference evidence="10" key="1">
    <citation type="journal article" date="2018" name="Nat. Microbiol.">
        <title>Leveraging single-cell genomics to expand the fungal tree of life.</title>
        <authorList>
            <person name="Ahrendt S.R."/>
            <person name="Quandt C.A."/>
            <person name="Ciobanu D."/>
            <person name="Clum A."/>
            <person name="Salamov A."/>
            <person name="Andreopoulos B."/>
            <person name="Cheng J.F."/>
            <person name="Woyke T."/>
            <person name="Pelin A."/>
            <person name="Henrissat B."/>
            <person name="Reynolds N.K."/>
            <person name="Benny G.L."/>
            <person name="Smith M.E."/>
            <person name="James T.Y."/>
            <person name="Grigoriev I.V."/>
        </authorList>
    </citation>
    <scope>NUCLEOTIDE SEQUENCE [LARGE SCALE GENOMIC DNA]</scope>
    <source>
        <strain evidence="10">RSA 1356</strain>
    </source>
</reference>
<feature type="non-terminal residue" evidence="9">
    <location>
        <position position="1"/>
    </location>
</feature>
<accession>A0A4V1IWK1</accession>
<evidence type="ECO:0000256" key="2">
    <source>
        <dbReference type="ARBA" id="ARBA00022737"/>
    </source>
</evidence>
<keyword evidence="4" id="KW-0862">Zinc</keyword>
<evidence type="ECO:0000256" key="7">
    <source>
        <dbReference type="SAM" id="MobiDB-lite"/>
    </source>
</evidence>